<gene>
    <name evidence="1" type="ORF">KFL_001130090</name>
</gene>
<sequence length="271" mass="31000">MLSFGDGVSLAGEASSVVEVRHMSNDFGTLLMKTTYNEFAATKKLPEAEIQKQFFRLRQQEYPYFKESSTMSSIQKPGDLSEVPYFNFVSYIQWKIVAKHLKSTEERADFSTKVGRSLLESLRSTSAPDAGSADLRKQVDDILRKLKAVGYVEDYTVEWREPGGESLADEPDLRIQLRRPADLQGSQLLRAEEGSFWQKFASSILQALFEERGYETEVDEYFFQEQWQPPKSWASQLLLALGDPFQKVDVPFDPDILIQDWQLRPSGNKQS</sequence>
<proteinExistence type="predicted"/>
<dbReference type="Proteomes" id="UP000054558">
    <property type="component" value="Unassembled WGS sequence"/>
</dbReference>
<name>A0A0U9HUR3_KLENI</name>
<keyword evidence="2" id="KW-1185">Reference proteome</keyword>
<evidence type="ECO:0000313" key="2">
    <source>
        <dbReference type="Proteomes" id="UP000054558"/>
    </source>
</evidence>
<accession>A0A0U9HUR3</accession>
<dbReference type="EMBL" id="DF237062">
    <property type="protein sequence ID" value="GAQ82490.1"/>
    <property type="molecule type" value="Genomic_DNA"/>
</dbReference>
<organism evidence="1 2">
    <name type="scientific">Klebsormidium nitens</name>
    <name type="common">Green alga</name>
    <name type="synonym">Ulothrix nitens</name>
    <dbReference type="NCBI Taxonomy" id="105231"/>
    <lineage>
        <taxon>Eukaryota</taxon>
        <taxon>Viridiplantae</taxon>
        <taxon>Streptophyta</taxon>
        <taxon>Klebsormidiophyceae</taxon>
        <taxon>Klebsormidiales</taxon>
        <taxon>Klebsormidiaceae</taxon>
        <taxon>Klebsormidium</taxon>
    </lineage>
</organism>
<reference evidence="1 2" key="1">
    <citation type="journal article" date="2014" name="Nat. Commun.">
        <title>Klebsormidium flaccidum genome reveals primary factors for plant terrestrial adaptation.</title>
        <authorList>
            <person name="Hori K."/>
            <person name="Maruyama F."/>
            <person name="Fujisawa T."/>
            <person name="Togashi T."/>
            <person name="Yamamoto N."/>
            <person name="Seo M."/>
            <person name="Sato S."/>
            <person name="Yamada T."/>
            <person name="Mori H."/>
            <person name="Tajima N."/>
            <person name="Moriyama T."/>
            <person name="Ikeuchi M."/>
            <person name="Watanabe M."/>
            <person name="Wada H."/>
            <person name="Kobayashi K."/>
            <person name="Saito M."/>
            <person name="Masuda T."/>
            <person name="Sasaki-Sekimoto Y."/>
            <person name="Mashiguchi K."/>
            <person name="Awai K."/>
            <person name="Shimojima M."/>
            <person name="Masuda S."/>
            <person name="Iwai M."/>
            <person name="Nobusawa T."/>
            <person name="Narise T."/>
            <person name="Kondo S."/>
            <person name="Saito H."/>
            <person name="Sato R."/>
            <person name="Murakawa M."/>
            <person name="Ihara Y."/>
            <person name="Oshima-Yamada Y."/>
            <person name="Ohtaka K."/>
            <person name="Satoh M."/>
            <person name="Sonobe K."/>
            <person name="Ishii M."/>
            <person name="Ohtani R."/>
            <person name="Kanamori-Sato M."/>
            <person name="Honoki R."/>
            <person name="Miyazaki D."/>
            <person name="Mochizuki H."/>
            <person name="Umetsu J."/>
            <person name="Higashi K."/>
            <person name="Shibata D."/>
            <person name="Kamiya Y."/>
            <person name="Sato N."/>
            <person name="Nakamura Y."/>
            <person name="Tabata S."/>
            <person name="Ida S."/>
            <person name="Kurokawa K."/>
            <person name="Ohta H."/>
        </authorList>
    </citation>
    <scope>NUCLEOTIDE SEQUENCE [LARGE SCALE GENOMIC DNA]</scope>
    <source>
        <strain evidence="1 2">NIES-2285</strain>
    </source>
</reference>
<dbReference type="OrthoDB" id="544754at2759"/>
<evidence type="ECO:0000313" key="1">
    <source>
        <dbReference type="EMBL" id="GAQ82490.1"/>
    </source>
</evidence>
<dbReference type="AlphaFoldDB" id="A0A0U9HUR3"/>
<protein>
    <submittedName>
        <fullName evidence="1">Uncharacterized protein</fullName>
    </submittedName>
</protein>